<accession>A0A367ZSB4</accession>
<comment type="catalytic activity">
    <reaction evidence="1">
        <text>ATP + protein L-histidine = ADP + protein N-phospho-L-histidine.</text>
        <dbReference type="EC" id="2.7.13.3"/>
    </reaction>
</comment>
<dbReference type="InterPro" id="IPR013656">
    <property type="entry name" value="PAS_4"/>
</dbReference>
<dbReference type="SMART" id="SM00091">
    <property type="entry name" value="PAS"/>
    <property type="match status" value="2"/>
</dbReference>
<evidence type="ECO:0000256" key="10">
    <source>
        <dbReference type="ARBA" id="ARBA00068150"/>
    </source>
</evidence>
<dbReference type="NCBIfam" id="TIGR00229">
    <property type="entry name" value="sensory_box"/>
    <property type="match status" value="2"/>
</dbReference>
<dbReference type="CDD" id="cd16922">
    <property type="entry name" value="HATPase_EvgS-ArcB-TorS-like"/>
    <property type="match status" value="1"/>
</dbReference>
<dbReference type="CDD" id="cd00130">
    <property type="entry name" value="PAS"/>
    <property type="match status" value="2"/>
</dbReference>
<dbReference type="InterPro" id="IPR003594">
    <property type="entry name" value="HATPase_dom"/>
</dbReference>
<dbReference type="CDD" id="cd00082">
    <property type="entry name" value="HisKA"/>
    <property type="match status" value="1"/>
</dbReference>
<evidence type="ECO:0000256" key="11">
    <source>
        <dbReference type="PROSITE-ProRule" id="PRU00169"/>
    </source>
</evidence>
<comment type="caution">
    <text evidence="17">The sequence shown here is derived from an EMBL/GenBank/DDBJ whole genome shotgun (WGS) entry which is preliminary data.</text>
</comment>
<feature type="domain" description="Response regulatory" evidence="15">
    <location>
        <begin position="682"/>
        <end position="799"/>
    </location>
</feature>
<feature type="modified residue" description="4-aspartylphosphate" evidence="11">
    <location>
        <position position="731"/>
    </location>
</feature>
<dbReference type="SUPFAM" id="SSF47384">
    <property type="entry name" value="Homodimeric domain of signal transducing histidine kinase"/>
    <property type="match status" value="1"/>
</dbReference>
<dbReference type="GO" id="GO:0005524">
    <property type="term" value="F:ATP binding"/>
    <property type="evidence" value="ECO:0007669"/>
    <property type="project" value="UniProtKB-KW"/>
</dbReference>
<protein>
    <recommendedName>
        <fullName evidence="10">Sensory/regulatory protein RpfC</fullName>
        <ecNumber evidence="2">2.7.13.3</ecNumber>
    </recommendedName>
</protein>
<dbReference type="PANTHER" id="PTHR45339">
    <property type="entry name" value="HYBRID SIGNAL TRANSDUCTION HISTIDINE KINASE J"/>
    <property type="match status" value="1"/>
</dbReference>
<dbReference type="SUPFAM" id="SSF55785">
    <property type="entry name" value="PYP-like sensor domain (PAS domain)"/>
    <property type="match status" value="2"/>
</dbReference>
<evidence type="ECO:0000256" key="2">
    <source>
        <dbReference type="ARBA" id="ARBA00012438"/>
    </source>
</evidence>
<evidence type="ECO:0000256" key="4">
    <source>
        <dbReference type="ARBA" id="ARBA00022679"/>
    </source>
</evidence>
<dbReference type="PROSITE" id="PS50109">
    <property type="entry name" value="HIS_KIN"/>
    <property type="match status" value="1"/>
</dbReference>
<evidence type="ECO:0000256" key="1">
    <source>
        <dbReference type="ARBA" id="ARBA00000085"/>
    </source>
</evidence>
<evidence type="ECO:0000313" key="18">
    <source>
        <dbReference type="Proteomes" id="UP000252355"/>
    </source>
</evidence>
<evidence type="ECO:0000259" key="14">
    <source>
        <dbReference type="PROSITE" id="PS50109"/>
    </source>
</evidence>
<evidence type="ECO:0000256" key="7">
    <source>
        <dbReference type="ARBA" id="ARBA00022840"/>
    </source>
</evidence>
<keyword evidence="7" id="KW-0067">ATP-binding</keyword>
<dbReference type="SUPFAM" id="SSF52172">
    <property type="entry name" value="CheY-like"/>
    <property type="match status" value="1"/>
</dbReference>
<dbReference type="FunFam" id="3.30.565.10:FF:000010">
    <property type="entry name" value="Sensor histidine kinase RcsC"/>
    <property type="match status" value="1"/>
</dbReference>
<evidence type="ECO:0000256" key="12">
    <source>
        <dbReference type="SAM" id="Coils"/>
    </source>
</evidence>
<gene>
    <name evidence="17" type="ORF">OZSIB_2412</name>
</gene>
<evidence type="ECO:0000256" key="9">
    <source>
        <dbReference type="ARBA" id="ARBA00064003"/>
    </source>
</evidence>
<evidence type="ECO:0000259" key="15">
    <source>
        <dbReference type="PROSITE" id="PS50110"/>
    </source>
</evidence>
<dbReference type="PANTHER" id="PTHR45339:SF1">
    <property type="entry name" value="HYBRID SIGNAL TRANSDUCTION HISTIDINE KINASE J"/>
    <property type="match status" value="1"/>
</dbReference>
<proteinExistence type="predicted"/>
<keyword evidence="8" id="KW-0902">Two-component regulatory system</keyword>
<dbReference type="EMBL" id="QOQW01000003">
    <property type="protein sequence ID" value="RCK81035.1"/>
    <property type="molecule type" value="Genomic_DNA"/>
</dbReference>
<organism evidence="17 18">
    <name type="scientific">Candidatus Ozemobacter sibiricus</name>
    <dbReference type="NCBI Taxonomy" id="2268124"/>
    <lineage>
        <taxon>Bacteria</taxon>
        <taxon>Candidatus Ozemobacteria</taxon>
        <taxon>Candidatus Ozemobacterales</taxon>
        <taxon>Candidatus Ozemobacteraceae</taxon>
        <taxon>Candidatus Ozemobacter</taxon>
    </lineage>
</organism>
<dbReference type="SUPFAM" id="SSF55874">
    <property type="entry name" value="ATPase domain of HSP90 chaperone/DNA topoisomerase II/histidine kinase"/>
    <property type="match status" value="1"/>
</dbReference>
<feature type="domain" description="Histidine kinase" evidence="14">
    <location>
        <begin position="386"/>
        <end position="607"/>
    </location>
</feature>
<feature type="compositionally biased region" description="Low complexity" evidence="13">
    <location>
        <begin position="620"/>
        <end position="657"/>
    </location>
</feature>
<dbReference type="SMART" id="SM00388">
    <property type="entry name" value="HisKA"/>
    <property type="match status" value="1"/>
</dbReference>
<dbReference type="AlphaFoldDB" id="A0A367ZSB4"/>
<evidence type="ECO:0000256" key="3">
    <source>
        <dbReference type="ARBA" id="ARBA00022553"/>
    </source>
</evidence>
<dbReference type="Pfam" id="PF08448">
    <property type="entry name" value="PAS_4"/>
    <property type="match status" value="2"/>
</dbReference>
<comment type="subunit">
    <text evidence="9">At low DSF concentrations, interacts with RpfF.</text>
</comment>
<dbReference type="GO" id="GO:0000155">
    <property type="term" value="F:phosphorelay sensor kinase activity"/>
    <property type="evidence" value="ECO:0007669"/>
    <property type="project" value="InterPro"/>
</dbReference>
<dbReference type="Gene3D" id="1.10.287.130">
    <property type="match status" value="1"/>
</dbReference>
<dbReference type="EC" id="2.7.13.3" evidence="2"/>
<dbReference type="InterPro" id="IPR036097">
    <property type="entry name" value="HisK_dim/P_sf"/>
</dbReference>
<dbReference type="SMART" id="SM00448">
    <property type="entry name" value="REC"/>
    <property type="match status" value="1"/>
</dbReference>
<dbReference type="Proteomes" id="UP000252355">
    <property type="component" value="Unassembled WGS sequence"/>
</dbReference>
<keyword evidence="5" id="KW-0547">Nucleotide-binding</keyword>
<dbReference type="Pfam" id="PF02518">
    <property type="entry name" value="HATPase_c"/>
    <property type="match status" value="1"/>
</dbReference>
<dbReference type="InterPro" id="IPR036890">
    <property type="entry name" value="HATPase_C_sf"/>
</dbReference>
<dbReference type="Gene3D" id="3.30.450.20">
    <property type="entry name" value="PAS domain"/>
    <property type="match status" value="2"/>
</dbReference>
<dbReference type="Gene3D" id="3.30.565.10">
    <property type="entry name" value="Histidine kinase-like ATPase, C-terminal domain"/>
    <property type="match status" value="1"/>
</dbReference>
<name>A0A367ZSB4_9BACT</name>
<evidence type="ECO:0000259" key="16">
    <source>
        <dbReference type="PROSITE" id="PS50113"/>
    </source>
</evidence>
<keyword evidence="12" id="KW-0175">Coiled coil</keyword>
<keyword evidence="4" id="KW-0808">Transferase</keyword>
<keyword evidence="3 11" id="KW-0597">Phosphoprotein</keyword>
<evidence type="ECO:0000256" key="5">
    <source>
        <dbReference type="ARBA" id="ARBA00022741"/>
    </source>
</evidence>
<dbReference type="SMART" id="SM00387">
    <property type="entry name" value="HATPase_c"/>
    <property type="match status" value="1"/>
</dbReference>
<dbReference type="Pfam" id="PF00072">
    <property type="entry name" value="Response_reg"/>
    <property type="match status" value="1"/>
</dbReference>
<feature type="coiled-coil region" evidence="12">
    <location>
        <begin position="313"/>
        <end position="386"/>
    </location>
</feature>
<evidence type="ECO:0000256" key="8">
    <source>
        <dbReference type="ARBA" id="ARBA00023012"/>
    </source>
</evidence>
<sequence>MLADAGAPAPQTASPFWAETVGTRLGVEGAGASGYIAAMNLVEALKNLFASGNPALQFFQTMMAESPVWMSLFAPDGRLVSINRAGLRVIGRLESDVLGLNLKELFPHAEIPDFRSLFPPGQAVGRVTFPMTIAAGNGKERHFEVFLSPIGEPEEGGFPPGYIGLFHDVTQFQRHQEALQRTLSDRLGTSSVLIAGAEQRFRAVVEGSPHWISLVALTGEVLTINPAGLAVLETQEEAVVGLPLWSLFPAEAAPPLQAGFARLAETGRLALELPLVAPSGRAYTFDAVFTVLPEARDGEPRRCVGILNDVTQRRRAEEILRRSHDQLEEAVRARTLELARANAALQEEVAARRRFEEELRQAKEAAERAREAAERANRAKSEFLANISHEIRTPMNSVLGFTALLLRSDLNPKQREYAETVQGSGKLLLSLLDDLLDLSKIEAGKLTLEEEPFDLAAALDEVVALFRPKAVEKGLELRLTYDPVAPGPVVGDPIRVRQIFMNLIGNAVKFTNRGRISVIAKFLPDDTGRGLLRASVEDTGIGIPADKIDSLFQKFTQADASTTRKFGGTGLGLAITKQLVEKMGGSIGVWSTPDVGSNFFFFVPLRLARAETVAPTVVESASPAPTASPLASTDPPAINGDPASPADEAPSAVSPADRAPVDRAPVDRAPVSPWEDGPPRLEVLVVEDDPGAQKLMVGCMEGFPVRATVVGNGWAGVEACRQQRFDLILMDIHLPELDGLSAARAIRAMGGWQAEVPIIAVTAMAMMGDRERCLAAGMNDYLAKPMDPETFRHLLRRHLDPDVRGPSGFEDDVS</sequence>
<feature type="region of interest" description="Disordered" evidence="13">
    <location>
        <begin position="620"/>
        <end position="675"/>
    </location>
</feature>
<dbReference type="PRINTS" id="PR00344">
    <property type="entry name" value="BCTRLSENSOR"/>
</dbReference>
<dbReference type="InterPro" id="IPR011006">
    <property type="entry name" value="CheY-like_superfamily"/>
</dbReference>
<keyword evidence="6 17" id="KW-0418">Kinase</keyword>
<dbReference type="InterPro" id="IPR003661">
    <property type="entry name" value="HisK_dim/P_dom"/>
</dbReference>
<evidence type="ECO:0000256" key="13">
    <source>
        <dbReference type="SAM" id="MobiDB-lite"/>
    </source>
</evidence>
<dbReference type="InterPro" id="IPR000014">
    <property type="entry name" value="PAS"/>
</dbReference>
<dbReference type="PROSITE" id="PS50113">
    <property type="entry name" value="PAC"/>
    <property type="match status" value="1"/>
</dbReference>
<feature type="domain" description="PAC" evidence="16">
    <location>
        <begin position="269"/>
        <end position="322"/>
    </location>
</feature>
<evidence type="ECO:0000256" key="6">
    <source>
        <dbReference type="ARBA" id="ARBA00022777"/>
    </source>
</evidence>
<reference evidence="17 18" key="1">
    <citation type="submission" date="2018-05" db="EMBL/GenBank/DDBJ databases">
        <title>A metagenomic window into the 2 km-deep terrestrial subsurface aquifer revealed taxonomically and functionally diverse microbial community comprising novel uncultured bacterial lineages.</title>
        <authorList>
            <person name="Kadnikov V.V."/>
            <person name="Mardanov A.V."/>
            <person name="Beletsky A.V."/>
            <person name="Banks D."/>
            <person name="Pimenov N.V."/>
            <person name="Frank Y.A."/>
            <person name="Karnachuk O.V."/>
            <person name="Ravin N.V."/>
        </authorList>
    </citation>
    <scope>NUCLEOTIDE SEQUENCE [LARGE SCALE GENOMIC DNA]</scope>
    <source>
        <strain evidence="17">BY5</strain>
    </source>
</reference>
<dbReference type="FunFam" id="1.10.287.130:FF:000002">
    <property type="entry name" value="Two-component osmosensing histidine kinase"/>
    <property type="match status" value="1"/>
</dbReference>
<dbReference type="CDD" id="cd17546">
    <property type="entry name" value="REC_hyHK_CKI1_RcsC-like"/>
    <property type="match status" value="1"/>
</dbReference>
<dbReference type="Pfam" id="PF00512">
    <property type="entry name" value="HisKA"/>
    <property type="match status" value="1"/>
</dbReference>
<dbReference type="InterPro" id="IPR004358">
    <property type="entry name" value="Sig_transdc_His_kin-like_C"/>
</dbReference>
<dbReference type="InterPro" id="IPR035965">
    <property type="entry name" value="PAS-like_dom_sf"/>
</dbReference>
<dbReference type="PROSITE" id="PS50110">
    <property type="entry name" value="RESPONSE_REGULATORY"/>
    <property type="match status" value="1"/>
</dbReference>
<evidence type="ECO:0000313" key="17">
    <source>
        <dbReference type="EMBL" id="RCK81035.1"/>
    </source>
</evidence>
<dbReference type="InterPro" id="IPR001789">
    <property type="entry name" value="Sig_transdc_resp-reg_receiver"/>
</dbReference>
<dbReference type="Gene3D" id="3.40.50.2300">
    <property type="match status" value="1"/>
</dbReference>
<dbReference type="InterPro" id="IPR005467">
    <property type="entry name" value="His_kinase_dom"/>
</dbReference>
<dbReference type="InterPro" id="IPR000700">
    <property type="entry name" value="PAS-assoc_C"/>
</dbReference>